<evidence type="ECO:0000256" key="5">
    <source>
        <dbReference type="ARBA" id="ARBA00022723"/>
    </source>
</evidence>
<comment type="function">
    <text evidence="18">Catalyzes the epimerization of the S- and R-forms of NAD(P)HX, a damaged form of NAD(P)H that is a result of enzymatic or heat-dependent hydration. This is a prerequisite for the S-specific NAD(P)H-hydrate dehydratase to allow the repair of both epimers of NAD(P)HX.</text>
</comment>
<evidence type="ECO:0000256" key="17">
    <source>
        <dbReference type="HAMAP-Rule" id="MF_01965"/>
    </source>
</evidence>
<comment type="cofactor">
    <cofactor evidence="18 19">
        <name>K(+)</name>
        <dbReference type="ChEBI" id="CHEBI:29103"/>
    </cofactor>
    <text evidence="18 19">Binds 1 potassium ion per subunit.</text>
</comment>
<comment type="subunit">
    <text evidence="17">Homotetramer.</text>
</comment>
<evidence type="ECO:0000256" key="9">
    <source>
        <dbReference type="ARBA" id="ARBA00022958"/>
    </source>
</evidence>
<dbReference type="HAMAP" id="MF_01965">
    <property type="entry name" value="NADHX_dehydratase"/>
    <property type="match status" value="1"/>
</dbReference>
<dbReference type="InterPro" id="IPR004443">
    <property type="entry name" value="YjeF_N_dom"/>
</dbReference>
<keyword evidence="8 17" id="KW-0521">NADP</keyword>
<comment type="function">
    <text evidence="14 19">Bifunctional enzyme that catalyzes the epimerization of the S- and R-forms of NAD(P)HX and the dehydration of the S-form of NAD(P)HX at the expense of ADP, which is converted to AMP. This allows the repair of both epimers of NAD(P)HX, a damaged form of NAD(P)H that is a result of enzymatic or heat-dependent hydration.</text>
</comment>
<keyword evidence="11 18" id="KW-0413">Isomerase</keyword>
<dbReference type="NCBIfam" id="TIGR00197">
    <property type="entry name" value="yjeF_nterm"/>
    <property type="match status" value="1"/>
</dbReference>
<evidence type="ECO:0000256" key="3">
    <source>
        <dbReference type="ARBA" id="ARBA00006001"/>
    </source>
</evidence>
<feature type="binding site" evidence="17">
    <location>
        <position position="438"/>
    </location>
    <ligand>
        <name>AMP</name>
        <dbReference type="ChEBI" id="CHEBI:456215"/>
    </ligand>
</feature>
<dbReference type="HAMAP" id="MF_01966">
    <property type="entry name" value="NADHX_epimerase"/>
    <property type="match status" value="1"/>
</dbReference>
<evidence type="ECO:0000313" key="23">
    <source>
        <dbReference type="Proteomes" id="UP001623592"/>
    </source>
</evidence>
<comment type="similarity">
    <text evidence="4 19">In the C-terminal section; belongs to the NnrD/CARKD family.</text>
</comment>
<comment type="catalytic activity">
    <reaction evidence="16 17 19">
        <text>(6S)-NADPHX + ADP = AMP + phosphate + NADPH + H(+)</text>
        <dbReference type="Rhea" id="RHEA:32235"/>
        <dbReference type="ChEBI" id="CHEBI:15378"/>
        <dbReference type="ChEBI" id="CHEBI:43474"/>
        <dbReference type="ChEBI" id="CHEBI:57783"/>
        <dbReference type="ChEBI" id="CHEBI:64076"/>
        <dbReference type="ChEBI" id="CHEBI:456215"/>
        <dbReference type="ChEBI" id="CHEBI:456216"/>
        <dbReference type="EC" id="4.2.1.136"/>
    </reaction>
</comment>
<keyword evidence="7 17" id="KW-0067">ATP-binding</keyword>
<comment type="caution">
    <text evidence="18">Lacks conserved residue(s) required for the propagation of feature annotation.</text>
</comment>
<dbReference type="EC" id="5.1.99.6" evidence="19"/>
<feature type="binding site" evidence="18">
    <location>
        <begin position="54"/>
        <end position="58"/>
    </location>
    <ligand>
        <name>(6S)-NADPHX</name>
        <dbReference type="ChEBI" id="CHEBI:64076"/>
    </ligand>
</feature>
<feature type="binding site" evidence="18">
    <location>
        <begin position="130"/>
        <end position="136"/>
    </location>
    <ligand>
        <name>(6S)-NADPHX</name>
        <dbReference type="ChEBI" id="CHEBI:64076"/>
    </ligand>
</feature>
<evidence type="ECO:0000256" key="1">
    <source>
        <dbReference type="ARBA" id="ARBA00000013"/>
    </source>
</evidence>
<keyword evidence="13" id="KW-0511">Multifunctional enzyme</keyword>
<dbReference type="PIRSF" id="PIRSF017184">
    <property type="entry name" value="Nnr"/>
    <property type="match status" value="1"/>
</dbReference>
<feature type="binding site" evidence="17">
    <location>
        <position position="439"/>
    </location>
    <ligand>
        <name>(6S)-NADPHX</name>
        <dbReference type="ChEBI" id="CHEBI:64076"/>
    </ligand>
</feature>
<gene>
    <name evidence="18" type="primary">nnrE</name>
    <name evidence="17" type="synonym">nnrD</name>
    <name evidence="22" type="ORF">ACJDT4_01455</name>
</gene>
<dbReference type="Pfam" id="PF01256">
    <property type="entry name" value="Carb_kinase"/>
    <property type="match status" value="1"/>
</dbReference>
<dbReference type="InterPro" id="IPR000631">
    <property type="entry name" value="CARKD"/>
</dbReference>
<dbReference type="EMBL" id="JBJIAA010000001">
    <property type="protein sequence ID" value="MFL0249074.1"/>
    <property type="molecule type" value="Genomic_DNA"/>
</dbReference>
<reference evidence="22 23" key="1">
    <citation type="submission" date="2024-11" db="EMBL/GenBank/DDBJ databases">
        <authorList>
            <person name="Heng Y.C."/>
            <person name="Lim A.C.H."/>
            <person name="Lee J.K.Y."/>
            <person name="Kittelmann S."/>
        </authorList>
    </citation>
    <scope>NUCLEOTIDE SEQUENCE [LARGE SCALE GENOMIC DNA]</scope>
    <source>
        <strain evidence="22 23">WILCCON 0114</strain>
    </source>
</reference>
<evidence type="ECO:0000256" key="16">
    <source>
        <dbReference type="ARBA" id="ARBA00049209"/>
    </source>
</evidence>
<comment type="similarity">
    <text evidence="17">Belongs to the NnrD/CARKD family.</text>
</comment>
<accession>A0ABW8TDM5</accession>
<comment type="catalytic activity">
    <reaction evidence="15 17 19">
        <text>(6S)-NADHX + ADP = AMP + phosphate + NADH + H(+)</text>
        <dbReference type="Rhea" id="RHEA:32223"/>
        <dbReference type="ChEBI" id="CHEBI:15378"/>
        <dbReference type="ChEBI" id="CHEBI:43474"/>
        <dbReference type="ChEBI" id="CHEBI:57945"/>
        <dbReference type="ChEBI" id="CHEBI:64074"/>
        <dbReference type="ChEBI" id="CHEBI:456215"/>
        <dbReference type="ChEBI" id="CHEBI:456216"/>
        <dbReference type="EC" id="4.2.1.136"/>
    </reaction>
</comment>
<organism evidence="22 23">
    <name type="scientific">Clostridium neuense</name>
    <dbReference type="NCBI Taxonomy" id="1728934"/>
    <lineage>
        <taxon>Bacteria</taxon>
        <taxon>Bacillati</taxon>
        <taxon>Bacillota</taxon>
        <taxon>Clostridia</taxon>
        <taxon>Eubacteriales</taxon>
        <taxon>Clostridiaceae</taxon>
        <taxon>Clostridium</taxon>
    </lineage>
</organism>
<keyword evidence="6 17" id="KW-0547">Nucleotide-binding</keyword>
<dbReference type="Proteomes" id="UP001623592">
    <property type="component" value="Unassembled WGS sequence"/>
</dbReference>
<dbReference type="Gene3D" id="3.40.1190.20">
    <property type="match status" value="1"/>
</dbReference>
<dbReference type="EC" id="4.2.1.136" evidence="19"/>
<comment type="cofactor">
    <cofactor evidence="17">
        <name>Mg(2+)</name>
        <dbReference type="ChEBI" id="CHEBI:18420"/>
    </cofactor>
</comment>
<dbReference type="PROSITE" id="PS51385">
    <property type="entry name" value="YJEF_N"/>
    <property type="match status" value="1"/>
</dbReference>
<feature type="binding site" evidence="17">
    <location>
        <position position="373"/>
    </location>
    <ligand>
        <name>(6S)-NADPHX</name>
        <dbReference type="ChEBI" id="CHEBI:64076"/>
    </ligand>
</feature>
<name>A0ABW8TDM5_9CLOT</name>
<evidence type="ECO:0000259" key="20">
    <source>
        <dbReference type="PROSITE" id="PS51383"/>
    </source>
</evidence>
<evidence type="ECO:0000259" key="21">
    <source>
        <dbReference type="PROSITE" id="PS51385"/>
    </source>
</evidence>
<dbReference type="NCBIfam" id="TIGR00196">
    <property type="entry name" value="yjeF_cterm"/>
    <property type="match status" value="1"/>
</dbReference>
<evidence type="ECO:0000256" key="8">
    <source>
        <dbReference type="ARBA" id="ARBA00022857"/>
    </source>
</evidence>
<evidence type="ECO:0000256" key="13">
    <source>
        <dbReference type="ARBA" id="ARBA00023268"/>
    </source>
</evidence>
<feature type="binding site" evidence="17">
    <location>
        <position position="322"/>
    </location>
    <ligand>
        <name>(6S)-NADPHX</name>
        <dbReference type="ChEBI" id="CHEBI:64076"/>
    </ligand>
</feature>
<feature type="binding site" evidence="18">
    <location>
        <position position="159"/>
    </location>
    <ligand>
        <name>(6S)-NADPHX</name>
        <dbReference type="ChEBI" id="CHEBI:64076"/>
    </ligand>
</feature>
<evidence type="ECO:0000256" key="15">
    <source>
        <dbReference type="ARBA" id="ARBA00048238"/>
    </source>
</evidence>
<dbReference type="PROSITE" id="PS51383">
    <property type="entry name" value="YJEF_C_3"/>
    <property type="match status" value="1"/>
</dbReference>
<evidence type="ECO:0000256" key="19">
    <source>
        <dbReference type="PIRNR" id="PIRNR017184"/>
    </source>
</evidence>
<sequence length="498" mass="54445">MRFANAETMKKIDEFCIQELKIPSIVLMENAAFKVAKNVDDNVKNILIVCGTGNNGGDGFAAARQLYKKDKNVTVALIGDAEKMSSDCKVNYEIINNMKLNIINISRREDISYFKDMLNKSEIIIDAIFGTGINRNIEGIFSEIISEINNSKKYILSIDVPSGLNSDNGLIMGNAIRANKTVSFEVYKTGFLKYETDAYTGDILVENIGIPEFVLDKFCDDNFILDENIIKKGIVRRNKYSHKGDYGKVIIFAGSVGYSGAAYISTEASVKTGSGLVTLCTNREIQNVLSEKLVEAMTVAYDEEEKINTLIESSSVVAVGPGMGNNEVTLDILKKVICTSKSPIVIDADGINVLKDNISLLSNKVAPVVITPHLGEMARLTNMSIEEIKGNRIEIAKDFARQFDVIVLLKGYNTVITDGKFTAVNSTGNSAMASGGMGDCLTGMIASFIGQNYHPFKAACMAAYIHGYCGETLSKKMFSVTASDIIKEIPYSIKTFIN</sequence>
<dbReference type="PANTHER" id="PTHR12592">
    <property type="entry name" value="ATP-DEPENDENT (S)-NAD(P)H-HYDRATE DEHYDRATASE FAMILY MEMBER"/>
    <property type="match status" value="1"/>
</dbReference>
<evidence type="ECO:0000256" key="7">
    <source>
        <dbReference type="ARBA" id="ARBA00022840"/>
    </source>
</evidence>
<feature type="binding site" evidence="17">
    <location>
        <begin position="410"/>
        <end position="414"/>
    </location>
    <ligand>
        <name>AMP</name>
        <dbReference type="ChEBI" id="CHEBI:456215"/>
    </ligand>
</feature>
<dbReference type="SUPFAM" id="SSF53613">
    <property type="entry name" value="Ribokinase-like"/>
    <property type="match status" value="1"/>
</dbReference>
<keyword evidence="23" id="KW-1185">Reference proteome</keyword>
<feature type="domain" description="YjeF C-terminal" evidence="20">
    <location>
        <begin position="226"/>
        <end position="496"/>
    </location>
</feature>
<evidence type="ECO:0000256" key="12">
    <source>
        <dbReference type="ARBA" id="ARBA00023239"/>
    </source>
</evidence>
<feature type="binding site" evidence="18">
    <location>
        <position position="126"/>
    </location>
    <ligand>
        <name>K(+)</name>
        <dbReference type="ChEBI" id="CHEBI:29103"/>
    </ligand>
</feature>
<comment type="catalytic activity">
    <reaction evidence="2 18 19">
        <text>(6R)-NADPHX = (6S)-NADPHX</text>
        <dbReference type="Rhea" id="RHEA:32227"/>
        <dbReference type="ChEBI" id="CHEBI:64076"/>
        <dbReference type="ChEBI" id="CHEBI:64077"/>
        <dbReference type="EC" id="5.1.99.6"/>
    </reaction>
</comment>
<dbReference type="InterPro" id="IPR029056">
    <property type="entry name" value="Ribokinase-like"/>
</dbReference>
<protein>
    <recommendedName>
        <fullName evidence="19">Bifunctional NAD(P)H-hydrate repair enzyme</fullName>
    </recommendedName>
    <alternativeName>
        <fullName evidence="19">Nicotinamide nucleotide repair protein</fullName>
    </alternativeName>
    <domain>
        <recommendedName>
            <fullName evidence="19">ADP-dependent (S)-NAD(P)H-hydrate dehydratase</fullName>
            <ecNumber evidence="19">4.2.1.136</ecNumber>
        </recommendedName>
        <alternativeName>
            <fullName evidence="19">ADP-dependent NAD(P)HX dehydratase</fullName>
        </alternativeName>
    </domain>
    <domain>
        <recommendedName>
            <fullName evidence="19">NAD(P)H-hydrate epimerase</fullName>
            <ecNumber evidence="19">5.1.99.6</ecNumber>
        </recommendedName>
    </domain>
</protein>
<comment type="catalytic activity">
    <reaction evidence="1 18 19">
        <text>(6R)-NADHX = (6S)-NADHX</text>
        <dbReference type="Rhea" id="RHEA:32215"/>
        <dbReference type="ChEBI" id="CHEBI:64074"/>
        <dbReference type="ChEBI" id="CHEBI:64075"/>
        <dbReference type="EC" id="5.1.99.6"/>
    </reaction>
</comment>
<dbReference type="Pfam" id="PF03853">
    <property type="entry name" value="YjeF_N"/>
    <property type="match status" value="1"/>
</dbReference>
<comment type="caution">
    <text evidence="22">The sequence shown here is derived from an EMBL/GenBank/DDBJ whole genome shotgun (WGS) entry which is preliminary data.</text>
</comment>
<proteinExistence type="inferred from homology"/>
<evidence type="ECO:0000256" key="4">
    <source>
        <dbReference type="ARBA" id="ARBA00009524"/>
    </source>
</evidence>
<evidence type="ECO:0000313" key="22">
    <source>
        <dbReference type="EMBL" id="MFL0249074.1"/>
    </source>
</evidence>
<feature type="binding site" evidence="18">
    <location>
        <position position="55"/>
    </location>
    <ligand>
        <name>K(+)</name>
        <dbReference type="ChEBI" id="CHEBI:29103"/>
    </ligand>
</feature>
<dbReference type="Gene3D" id="3.40.50.10260">
    <property type="entry name" value="YjeF N-terminal domain"/>
    <property type="match status" value="1"/>
</dbReference>
<keyword evidence="5 18" id="KW-0479">Metal-binding</keyword>
<comment type="similarity">
    <text evidence="18">Belongs to the NnrE/AIBP family.</text>
</comment>
<feature type="binding site" evidence="17">
    <location>
        <position position="261"/>
    </location>
    <ligand>
        <name>(6S)-NADPHX</name>
        <dbReference type="ChEBI" id="CHEBI:64076"/>
    </ligand>
</feature>
<evidence type="ECO:0000256" key="2">
    <source>
        <dbReference type="ARBA" id="ARBA00000909"/>
    </source>
</evidence>
<dbReference type="PANTHER" id="PTHR12592:SF0">
    <property type="entry name" value="ATP-DEPENDENT (S)-NAD(P)H-HYDRATE DEHYDRATASE"/>
    <property type="match status" value="1"/>
</dbReference>
<dbReference type="InterPro" id="IPR030677">
    <property type="entry name" value="Nnr"/>
</dbReference>
<dbReference type="RefSeq" id="WP_406785748.1">
    <property type="nucleotide sequence ID" value="NZ_JBJIAA010000001.1"/>
</dbReference>
<comment type="function">
    <text evidence="17">Catalyzes the dehydration of the S-form of NAD(P)HX at the expense of ADP, which is converted to AMP. Together with NAD(P)HX epimerase, which catalyzes the epimerization of the S- and R-forms, the enzyme allows the repair of both epimers of NAD(P)HX, a damaged form of NAD(P)H that is a result of enzymatic or heat-dependent hydration.</text>
</comment>
<comment type="similarity">
    <text evidence="3 19">In the N-terminal section; belongs to the NnrE/AIBP family.</text>
</comment>
<evidence type="ECO:0000256" key="11">
    <source>
        <dbReference type="ARBA" id="ARBA00023235"/>
    </source>
</evidence>
<keyword evidence="9 18" id="KW-0630">Potassium</keyword>
<dbReference type="CDD" id="cd01171">
    <property type="entry name" value="YXKO-related"/>
    <property type="match status" value="1"/>
</dbReference>
<keyword evidence="12 17" id="KW-0456">Lyase</keyword>
<keyword evidence="10 17" id="KW-0520">NAD</keyword>
<dbReference type="InterPro" id="IPR036652">
    <property type="entry name" value="YjeF_N_dom_sf"/>
</dbReference>
<dbReference type="SUPFAM" id="SSF64153">
    <property type="entry name" value="YjeF N-terminal domain-like"/>
    <property type="match status" value="1"/>
</dbReference>
<evidence type="ECO:0000256" key="10">
    <source>
        <dbReference type="ARBA" id="ARBA00023027"/>
    </source>
</evidence>
<feature type="binding site" evidence="18">
    <location>
        <position position="162"/>
    </location>
    <ligand>
        <name>K(+)</name>
        <dbReference type="ChEBI" id="CHEBI:29103"/>
    </ligand>
</feature>
<evidence type="ECO:0000256" key="6">
    <source>
        <dbReference type="ARBA" id="ARBA00022741"/>
    </source>
</evidence>
<evidence type="ECO:0000256" key="18">
    <source>
        <dbReference type="HAMAP-Rule" id="MF_01966"/>
    </source>
</evidence>
<feature type="domain" description="YjeF N-terminal" evidence="21">
    <location>
        <begin position="9"/>
        <end position="216"/>
    </location>
</feature>
<evidence type="ECO:0000256" key="14">
    <source>
        <dbReference type="ARBA" id="ARBA00025153"/>
    </source>
</evidence>